<dbReference type="OrthoDB" id="9805576at2"/>
<evidence type="ECO:0000256" key="4">
    <source>
        <dbReference type="ARBA" id="ARBA00022777"/>
    </source>
</evidence>
<dbReference type="InterPro" id="IPR043129">
    <property type="entry name" value="ATPase_NBD"/>
</dbReference>
<dbReference type="AlphaFoldDB" id="A0A2U2MZC4"/>
<keyword evidence="4 5" id="KW-0418">Kinase</keyword>
<evidence type="ECO:0000256" key="5">
    <source>
        <dbReference type="RuleBase" id="RU003733"/>
    </source>
</evidence>
<dbReference type="GO" id="GO:0016773">
    <property type="term" value="F:phosphotransferase activity, alcohol group as acceptor"/>
    <property type="evidence" value="ECO:0007669"/>
    <property type="project" value="InterPro"/>
</dbReference>
<proteinExistence type="inferred from homology"/>
<evidence type="ECO:0000256" key="3">
    <source>
        <dbReference type="ARBA" id="ARBA00022679"/>
    </source>
</evidence>
<dbReference type="PANTHER" id="PTHR43095">
    <property type="entry name" value="SUGAR KINASE"/>
    <property type="match status" value="1"/>
</dbReference>
<comment type="caution">
    <text evidence="8">The sequence shown here is derived from an EMBL/GenBank/DDBJ whole genome shotgun (WGS) entry which is preliminary data.</text>
</comment>
<dbReference type="PIRSF" id="PIRSF000538">
    <property type="entry name" value="GlpK"/>
    <property type="match status" value="1"/>
</dbReference>
<gene>
    <name evidence="8" type="ORF">DF196_12560</name>
</gene>
<dbReference type="InterPro" id="IPR050406">
    <property type="entry name" value="FGGY_Carb_Kinase"/>
</dbReference>
<keyword evidence="2" id="KW-0859">Xylose metabolism</keyword>
<dbReference type="InterPro" id="IPR018485">
    <property type="entry name" value="FGGY_C"/>
</dbReference>
<keyword evidence="2" id="KW-0119">Carbohydrate metabolism</keyword>
<dbReference type="Proteomes" id="UP000245876">
    <property type="component" value="Unassembled WGS sequence"/>
</dbReference>
<dbReference type="PROSITE" id="PS00445">
    <property type="entry name" value="FGGY_KINASES_2"/>
    <property type="match status" value="1"/>
</dbReference>
<evidence type="ECO:0000256" key="2">
    <source>
        <dbReference type="ARBA" id="ARBA00022629"/>
    </source>
</evidence>
<dbReference type="Pfam" id="PF02782">
    <property type="entry name" value="FGGY_C"/>
    <property type="match status" value="1"/>
</dbReference>
<dbReference type="Pfam" id="PF00370">
    <property type="entry name" value="FGGY_N"/>
    <property type="match status" value="1"/>
</dbReference>
<dbReference type="Gene3D" id="3.30.420.40">
    <property type="match status" value="2"/>
</dbReference>
<reference evidence="8 9" key="1">
    <citation type="journal article" date="2018" name="Int. J. Syst. Evol. Microbiol.">
        <title>Bifidobacterium callitrichidarum sp. nov. from the faeces of the emperor tamarin (Saguinus imperator).</title>
        <authorList>
            <person name="Modesto M."/>
            <person name="Michelini S."/>
            <person name="Sansosti M.C."/>
            <person name="De Filippo C."/>
            <person name="Cavalieri D."/>
            <person name="Qvirist L."/>
            <person name="Andlid T."/>
            <person name="Spiezio C."/>
            <person name="Sandri C."/>
            <person name="Pascarelli S."/>
            <person name="Sgorbati B."/>
            <person name="Mattarelli P."/>
        </authorList>
    </citation>
    <scope>NUCLEOTIDE SEQUENCE [LARGE SCALE GENOMIC DNA]</scope>
    <source>
        <strain evidence="8 9">TRI 5</strain>
    </source>
</reference>
<evidence type="ECO:0000256" key="1">
    <source>
        <dbReference type="ARBA" id="ARBA00009156"/>
    </source>
</evidence>
<evidence type="ECO:0000259" key="7">
    <source>
        <dbReference type="Pfam" id="PF02782"/>
    </source>
</evidence>
<dbReference type="GO" id="GO:0042732">
    <property type="term" value="P:D-xylose metabolic process"/>
    <property type="evidence" value="ECO:0007669"/>
    <property type="project" value="UniProtKB-KW"/>
</dbReference>
<protein>
    <submittedName>
        <fullName evidence="8">Gluconate kinase</fullName>
    </submittedName>
</protein>
<dbReference type="EMBL" id="QFFM01000040">
    <property type="protein sequence ID" value="PWG62168.1"/>
    <property type="molecule type" value="Genomic_DNA"/>
</dbReference>
<evidence type="ECO:0000313" key="8">
    <source>
        <dbReference type="EMBL" id="PWG62168.1"/>
    </source>
</evidence>
<feature type="domain" description="Carbohydrate kinase FGGY C-terminal" evidence="7">
    <location>
        <begin position="284"/>
        <end position="450"/>
    </location>
</feature>
<dbReference type="InterPro" id="IPR018484">
    <property type="entry name" value="FGGY_N"/>
</dbReference>
<comment type="similarity">
    <text evidence="1 5">Belongs to the FGGY kinase family.</text>
</comment>
<dbReference type="SUPFAM" id="SSF53067">
    <property type="entry name" value="Actin-like ATPase domain"/>
    <property type="match status" value="2"/>
</dbReference>
<dbReference type="InterPro" id="IPR000577">
    <property type="entry name" value="Carb_kinase_FGGY"/>
</dbReference>
<sequence>MATIGNNGNRLVRGEGIVTVRAYAATFDVGTTALKGALVARDGGIVASASENLTLIIDGDYREQDPDQWWRAFRTVSRSILAQVRANEPGFIETQITGIIMSGQMQDVIALDESLRSVRNAILYSDGRAGAQAGSLAEAYDGGASRFLDTVGNRLEGCLPLPKLMWLKEHEPGTFARIRHVLISSKDYLIAKLTDTCVGDVAACSTAGAMDIHTGQWSAELATVAGIDGALFPELHRPQDRIGAVTEEASRLTGFSVGTPVYAGIGDAGATTYASGVSRPGQYNINIGTSGWIATVSPEPFTDKPGAANLAFGVAPGYVNAVPFLNAGDVHKWVTNTLAGADYEEAHELVGESVPGSHGVLCLPYLVGERFPVMNPDIRGAYTGITPDTTRADLVRAALEGVAFSIRQGMESFDAEPTEISLIGGGARETAWCQILADVLGHPVTVFANADVLPAVALASLVFDDSELARGIGERTVYLPDQDAMDAYDAVYPRFLRLYPALRSLQREQERDA</sequence>
<dbReference type="CDD" id="cd07805">
    <property type="entry name" value="ASKHA_NBD_FGGY_CvXK-like"/>
    <property type="match status" value="1"/>
</dbReference>
<name>A0A2U2MZC4_9BIFI</name>
<evidence type="ECO:0000313" key="9">
    <source>
        <dbReference type="Proteomes" id="UP000245876"/>
    </source>
</evidence>
<dbReference type="PANTHER" id="PTHR43095:SF5">
    <property type="entry name" value="XYLULOSE KINASE"/>
    <property type="match status" value="1"/>
</dbReference>
<organism evidence="8 9">
    <name type="scientific">Bifidobacterium callitrichidarum</name>
    <dbReference type="NCBI Taxonomy" id="2052941"/>
    <lineage>
        <taxon>Bacteria</taxon>
        <taxon>Bacillati</taxon>
        <taxon>Actinomycetota</taxon>
        <taxon>Actinomycetes</taxon>
        <taxon>Bifidobacteriales</taxon>
        <taxon>Bifidobacteriaceae</taxon>
        <taxon>Bifidobacterium</taxon>
    </lineage>
</organism>
<dbReference type="InterPro" id="IPR018483">
    <property type="entry name" value="Carb_kinase_FGGY_CS"/>
</dbReference>
<evidence type="ECO:0000259" key="6">
    <source>
        <dbReference type="Pfam" id="PF00370"/>
    </source>
</evidence>
<accession>A0A2U2MZC4</accession>
<dbReference type="GO" id="GO:0016301">
    <property type="term" value="F:kinase activity"/>
    <property type="evidence" value="ECO:0007669"/>
    <property type="project" value="UniProtKB-KW"/>
</dbReference>
<feature type="domain" description="Carbohydrate kinase FGGY N-terminal" evidence="6">
    <location>
        <begin position="23"/>
        <end position="271"/>
    </location>
</feature>
<keyword evidence="9" id="KW-1185">Reference proteome</keyword>
<keyword evidence="3 5" id="KW-0808">Transferase</keyword>